<dbReference type="Pfam" id="PF14559">
    <property type="entry name" value="TPR_19"/>
    <property type="match status" value="1"/>
</dbReference>
<dbReference type="PANTHER" id="PTHR45586">
    <property type="entry name" value="TPR REPEAT-CONTAINING PROTEIN PA4667"/>
    <property type="match status" value="1"/>
</dbReference>
<evidence type="ECO:0000256" key="1">
    <source>
        <dbReference type="ARBA" id="ARBA00022737"/>
    </source>
</evidence>
<dbReference type="InterPro" id="IPR019734">
    <property type="entry name" value="TPR_rpt"/>
</dbReference>
<feature type="repeat" description="TPR" evidence="3">
    <location>
        <begin position="195"/>
        <end position="228"/>
    </location>
</feature>
<accession>A0A0B6X0A4</accession>
<dbReference type="Gene3D" id="2.60.40.1120">
    <property type="entry name" value="Carboxypeptidase-like, regulatory domain"/>
    <property type="match status" value="1"/>
</dbReference>
<evidence type="ECO:0000256" key="3">
    <source>
        <dbReference type="PROSITE-ProRule" id="PRU00339"/>
    </source>
</evidence>
<feature type="repeat" description="TPR" evidence="3">
    <location>
        <begin position="298"/>
        <end position="331"/>
    </location>
</feature>
<dbReference type="EMBL" id="CBXV010000008">
    <property type="protein sequence ID" value="CDM66953.1"/>
    <property type="molecule type" value="Genomic_DNA"/>
</dbReference>
<keyword evidence="2 3" id="KW-0802">TPR repeat</keyword>
<dbReference type="InterPro" id="IPR051012">
    <property type="entry name" value="CellSynth/LPSAsmb/PSIAsmb"/>
</dbReference>
<evidence type="ECO:0000313" key="5">
    <source>
        <dbReference type="Proteomes" id="UP000031518"/>
    </source>
</evidence>
<evidence type="ECO:0000256" key="2">
    <source>
        <dbReference type="ARBA" id="ARBA00022803"/>
    </source>
</evidence>
<reference evidence="4 5" key="1">
    <citation type="submission" date="2013-12" db="EMBL/GenBank/DDBJ databases">
        <authorList>
            <person name="Stott M."/>
        </authorList>
    </citation>
    <scope>NUCLEOTIDE SEQUENCE [LARGE SCALE GENOMIC DNA]</scope>
    <source>
        <strain evidence="4 5">K22</strain>
    </source>
</reference>
<sequence>MPFITWTGGWRYSITLILAAIIGVQARGQSGTDFIGTGGRHVIQGRIVFPSGRRSDARLRVRLESNSNLSGDLSVLADMNGSFKFQGLRPGTYTVIVEGGESYETVRERIFIEPEETGPVRGTTPPRYYTVQIYLQPKGERRGEGKPEVVNSSLAGVPKLAADYYRKASELARQGATNEAIENLRQALLIYPDFTLAWGDLGVQYLKLKQFDKAAKALEAGLKLDPDDFGMLLTYGLVLLEKGEYGASADKLRRAIKVRNSSPLGHYYLGLVLIRQRKFDEAEDELRLASDLSGNKMASAHYYLGGIYWQRRDYRRAIDELESYLRLEPNAPNAERVRSTIKELREKQK</sequence>
<dbReference type="InterPro" id="IPR013784">
    <property type="entry name" value="Carb-bd-like_fold"/>
</dbReference>
<proteinExistence type="predicted"/>
<dbReference type="SMART" id="SM00028">
    <property type="entry name" value="TPR"/>
    <property type="match status" value="5"/>
</dbReference>
<dbReference type="SUPFAM" id="SSF48452">
    <property type="entry name" value="TPR-like"/>
    <property type="match status" value="1"/>
</dbReference>
<dbReference type="PROSITE" id="PS50005">
    <property type="entry name" value="TPR"/>
    <property type="match status" value="2"/>
</dbReference>
<keyword evidence="5" id="KW-1185">Reference proteome</keyword>
<dbReference type="Pfam" id="PF13432">
    <property type="entry name" value="TPR_16"/>
    <property type="match status" value="1"/>
</dbReference>
<name>A0A0B6X0A4_9BACT</name>
<keyword evidence="1" id="KW-0677">Repeat</keyword>
<dbReference type="Proteomes" id="UP000031518">
    <property type="component" value="Unassembled WGS sequence"/>
</dbReference>
<dbReference type="RefSeq" id="WP_041978479.1">
    <property type="nucleotide sequence ID" value="NZ_CBXV010000008.1"/>
</dbReference>
<organism evidence="4 5">
    <name type="scientific">Pyrinomonas methylaliphatogenes</name>
    <dbReference type="NCBI Taxonomy" id="454194"/>
    <lineage>
        <taxon>Bacteria</taxon>
        <taxon>Pseudomonadati</taxon>
        <taxon>Acidobacteriota</taxon>
        <taxon>Blastocatellia</taxon>
        <taxon>Blastocatellales</taxon>
        <taxon>Pyrinomonadaceae</taxon>
        <taxon>Pyrinomonas</taxon>
    </lineage>
</organism>
<dbReference type="AlphaFoldDB" id="A0A0B6X0A4"/>
<dbReference type="PANTHER" id="PTHR45586:SF1">
    <property type="entry name" value="LIPOPOLYSACCHARIDE ASSEMBLY PROTEIN B"/>
    <property type="match status" value="1"/>
</dbReference>
<gene>
    <name evidence="4" type="ORF">PYK22_03000</name>
</gene>
<dbReference type="STRING" id="454194.PYK22_03000"/>
<evidence type="ECO:0000313" key="4">
    <source>
        <dbReference type="EMBL" id="CDM66953.1"/>
    </source>
</evidence>
<dbReference type="Gene3D" id="1.25.40.10">
    <property type="entry name" value="Tetratricopeptide repeat domain"/>
    <property type="match status" value="2"/>
</dbReference>
<reference evidence="4 5" key="2">
    <citation type="submission" date="2015-01" db="EMBL/GenBank/DDBJ databases">
        <title>Complete genome sequence of Pyrinomonas methylaliphatogenes type strain K22T.</title>
        <authorList>
            <person name="Lee K.C.Y."/>
            <person name="Power J.F."/>
            <person name="Dunfield P.F."/>
            <person name="Morgan X.C."/>
            <person name="Huttenhower C."/>
            <person name="Stott M.B."/>
        </authorList>
    </citation>
    <scope>NUCLEOTIDE SEQUENCE [LARGE SCALE GENOMIC DNA]</scope>
    <source>
        <strain evidence="4 5">K22</strain>
    </source>
</reference>
<dbReference type="InterPro" id="IPR011990">
    <property type="entry name" value="TPR-like_helical_dom_sf"/>
</dbReference>
<dbReference type="GO" id="GO:0030246">
    <property type="term" value="F:carbohydrate binding"/>
    <property type="evidence" value="ECO:0007669"/>
    <property type="project" value="InterPro"/>
</dbReference>
<dbReference type="SUPFAM" id="SSF49452">
    <property type="entry name" value="Starch-binding domain-like"/>
    <property type="match status" value="1"/>
</dbReference>
<protein>
    <submittedName>
        <fullName evidence="4">Tetratricopeptide repeat/TPR repeat</fullName>
    </submittedName>
</protein>